<keyword evidence="3" id="KW-1185">Reference proteome</keyword>
<name>A0A3S9MUI2_9FLAO</name>
<gene>
    <name evidence="2" type="ORF">EJ995_00715</name>
</gene>
<evidence type="ECO:0000313" key="3">
    <source>
        <dbReference type="Proteomes" id="UP000279600"/>
    </source>
</evidence>
<keyword evidence="1" id="KW-0472">Membrane</keyword>
<proteinExistence type="predicted"/>
<evidence type="ECO:0000313" key="2">
    <source>
        <dbReference type="EMBL" id="AZQ42828.1"/>
    </source>
</evidence>
<feature type="transmembrane region" description="Helical" evidence="1">
    <location>
        <begin position="182"/>
        <end position="206"/>
    </location>
</feature>
<feature type="transmembrane region" description="Helical" evidence="1">
    <location>
        <begin position="153"/>
        <end position="170"/>
    </location>
</feature>
<sequence>MLGISNKAKHFLFLTLKIAVILLIVTFLVLKWQSQPFSFIDLKIYALSLPIYLWVLLPLLSLSSWLVESLKWQFLVRDFRELRFRESIIQNLTSQATSFLTPLRAGEFATKPFFFQADYRRKVLRAVFTGNVLQMAITVILGVPALIFLLDVPMLWISVCAVVAILLVLIEQRWMNLLRLTNVEFVSIVLLSLGRYLLFASVWLILILNSDIFTTIISVMAAISAMYLVVSILPVLQWMDIIVRLGAAQFFLSMLGVDSAEIVLMVFIVWLTNTLLPTAIGSLILISLRSPKNLLA</sequence>
<protein>
    <recommendedName>
        <fullName evidence="4">Flippase-like domain-containing protein</fullName>
    </recommendedName>
</protein>
<feature type="transmembrane region" description="Helical" evidence="1">
    <location>
        <begin position="123"/>
        <end position="147"/>
    </location>
</feature>
<dbReference type="EMBL" id="CP034549">
    <property type="protein sequence ID" value="AZQ42828.1"/>
    <property type="molecule type" value="Genomic_DNA"/>
</dbReference>
<feature type="transmembrane region" description="Helical" evidence="1">
    <location>
        <begin position="12"/>
        <end position="32"/>
    </location>
</feature>
<dbReference type="Proteomes" id="UP000279600">
    <property type="component" value="Chromosome"/>
</dbReference>
<evidence type="ECO:0000256" key="1">
    <source>
        <dbReference type="SAM" id="Phobius"/>
    </source>
</evidence>
<dbReference type="KEGG" id="noj:EJ995_00715"/>
<accession>A0A3S9MUI2</accession>
<evidence type="ECO:0008006" key="4">
    <source>
        <dbReference type="Google" id="ProtNLM"/>
    </source>
</evidence>
<feature type="transmembrane region" description="Helical" evidence="1">
    <location>
        <begin position="44"/>
        <end position="67"/>
    </location>
</feature>
<dbReference type="AlphaFoldDB" id="A0A3S9MUI2"/>
<dbReference type="OrthoDB" id="1121314at2"/>
<organism evidence="2 3">
    <name type="scientific">Nonlabens ponticola</name>
    <dbReference type="NCBI Taxonomy" id="2496866"/>
    <lineage>
        <taxon>Bacteria</taxon>
        <taxon>Pseudomonadati</taxon>
        <taxon>Bacteroidota</taxon>
        <taxon>Flavobacteriia</taxon>
        <taxon>Flavobacteriales</taxon>
        <taxon>Flavobacteriaceae</taxon>
        <taxon>Nonlabens</taxon>
    </lineage>
</organism>
<reference evidence="2 3" key="1">
    <citation type="submission" date="2018-12" db="EMBL/GenBank/DDBJ databases">
        <title>Complete genome of Nonlabens sp. MJ115.</title>
        <authorList>
            <person name="Choi H.S."/>
            <person name="Jung J."/>
        </authorList>
    </citation>
    <scope>NUCLEOTIDE SEQUENCE [LARGE SCALE GENOMIC DNA]</scope>
    <source>
        <strain evidence="2 3">MJ115</strain>
    </source>
</reference>
<dbReference type="RefSeq" id="WP_126444642.1">
    <property type="nucleotide sequence ID" value="NZ_CP034549.1"/>
</dbReference>
<keyword evidence="1" id="KW-1133">Transmembrane helix</keyword>
<keyword evidence="1" id="KW-0812">Transmembrane</keyword>
<feature type="transmembrane region" description="Helical" evidence="1">
    <location>
        <begin position="212"/>
        <end position="234"/>
    </location>
</feature>